<evidence type="ECO:0000313" key="6">
    <source>
        <dbReference type="Proteomes" id="UP001306119"/>
    </source>
</evidence>
<reference evidence="5 6" key="1">
    <citation type="submission" date="2024-01" db="EMBL/GenBank/DDBJ databases">
        <title>Active colonisers of the gastrointestinal tract of Atlantic salmon farmed in a warm water region.</title>
        <authorList>
            <person name="Bowman J.P."/>
        </authorList>
    </citation>
    <scope>NUCLEOTIDE SEQUENCE [LARGE SCALE GENOMIC DNA]</scope>
    <source>
        <strain evidence="5 6">S3MW1</strain>
    </source>
</reference>
<dbReference type="CDD" id="cd01949">
    <property type="entry name" value="GGDEF"/>
    <property type="match status" value="1"/>
</dbReference>
<protein>
    <recommendedName>
        <fullName evidence="1">diguanylate cyclase</fullName>
        <ecNumber evidence="1">2.7.7.65</ecNumber>
    </recommendedName>
</protein>
<dbReference type="PANTHER" id="PTHR45138">
    <property type="entry name" value="REGULATORY COMPONENTS OF SENSORY TRANSDUCTION SYSTEM"/>
    <property type="match status" value="1"/>
</dbReference>
<gene>
    <name evidence="5" type="ORF">VXS06_18360</name>
</gene>
<comment type="caution">
    <text evidence="5">The sequence shown here is derived from an EMBL/GenBank/DDBJ whole genome shotgun (WGS) entry which is preliminary data.</text>
</comment>
<evidence type="ECO:0000256" key="2">
    <source>
        <dbReference type="ARBA" id="ARBA00034247"/>
    </source>
</evidence>
<evidence type="ECO:0000313" key="5">
    <source>
        <dbReference type="EMBL" id="MEC6833731.1"/>
    </source>
</evidence>
<keyword evidence="5" id="KW-0808">Transferase</keyword>
<dbReference type="Pfam" id="PF00990">
    <property type="entry name" value="GGDEF"/>
    <property type="match status" value="1"/>
</dbReference>
<dbReference type="Proteomes" id="UP001306119">
    <property type="component" value="Unassembled WGS sequence"/>
</dbReference>
<dbReference type="InterPro" id="IPR043128">
    <property type="entry name" value="Rev_trsase/Diguanyl_cyclase"/>
</dbReference>
<dbReference type="PANTHER" id="PTHR45138:SF9">
    <property type="entry name" value="DIGUANYLATE CYCLASE DGCM-RELATED"/>
    <property type="match status" value="1"/>
</dbReference>
<keyword evidence="3" id="KW-1133">Transmembrane helix</keyword>
<dbReference type="InterPro" id="IPR000160">
    <property type="entry name" value="GGDEF_dom"/>
</dbReference>
<proteinExistence type="predicted"/>
<feature type="transmembrane region" description="Helical" evidence="3">
    <location>
        <begin position="21"/>
        <end position="44"/>
    </location>
</feature>
<comment type="catalytic activity">
    <reaction evidence="2">
        <text>2 GTP = 3',3'-c-di-GMP + 2 diphosphate</text>
        <dbReference type="Rhea" id="RHEA:24898"/>
        <dbReference type="ChEBI" id="CHEBI:33019"/>
        <dbReference type="ChEBI" id="CHEBI:37565"/>
        <dbReference type="ChEBI" id="CHEBI:58805"/>
        <dbReference type="EC" id="2.7.7.65"/>
    </reaction>
</comment>
<keyword evidence="3" id="KW-0472">Membrane</keyword>
<dbReference type="RefSeq" id="WP_327775623.1">
    <property type="nucleotide sequence ID" value="NZ_JAYXUG010000026.1"/>
</dbReference>
<dbReference type="GO" id="GO:0052621">
    <property type="term" value="F:diguanylate cyclase activity"/>
    <property type="evidence" value="ECO:0007669"/>
    <property type="project" value="UniProtKB-EC"/>
</dbReference>
<organism evidence="5 6">
    <name type="scientific">Photobacterium toruni</name>
    <dbReference type="NCBI Taxonomy" id="1935446"/>
    <lineage>
        <taxon>Bacteria</taxon>
        <taxon>Pseudomonadati</taxon>
        <taxon>Pseudomonadota</taxon>
        <taxon>Gammaproteobacteria</taxon>
        <taxon>Vibrionales</taxon>
        <taxon>Vibrionaceae</taxon>
        <taxon>Photobacterium</taxon>
    </lineage>
</organism>
<keyword evidence="5" id="KW-0548">Nucleotidyltransferase</keyword>
<evidence type="ECO:0000256" key="3">
    <source>
        <dbReference type="SAM" id="Phobius"/>
    </source>
</evidence>
<feature type="transmembrane region" description="Helical" evidence="3">
    <location>
        <begin position="56"/>
        <end position="76"/>
    </location>
</feature>
<feature type="transmembrane region" description="Helical" evidence="3">
    <location>
        <begin position="118"/>
        <end position="140"/>
    </location>
</feature>
<dbReference type="NCBIfam" id="TIGR00254">
    <property type="entry name" value="GGDEF"/>
    <property type="match status" value="1"/>
</dbReference>
<evidence type="ECO:0000256" key="1">
    <source>
        <dbReference type="ARBA" id="ARBA00012528"/>
    </source>
</evidence>
<feature type="transmembrane region" description="Helical" evidence="3">
    <location>
        <begin position="88"/>
        <end position="106"/>
    </location>
</feature>
<dbReference type="InterPro" id="IPR029787">
    <property type="entry name" value="Nucleotide_cyclase"/>
</dbReference>
<feature type="domain" description="GGDEF" evidence="4">
    <location>
        <begin position="178"/>
        <end position="305"/>
    </location>
</feature>
<sequence>MFKLPLLLKKHKKKIHKLDNIKMFFIVAILLCILCGLCICIISFSNIKILNEKNLFYKYLFDTLNLLFILIAFILLQCTNFLVKEAHVILSVGLFLWGSALFSIVYNDINIQPIWISLWMSNIFRTIGISLLIIGAIIAIKKSNRKCNYFKVLATIDDLTELPNRRYFYEESNKHEDKMILFIMIDIDNFKKINDKYGHDEGDRILHSFGKVLLNYKNDNIFSARLGGDEFAAFIISSNKQKAVIFAEYLLEEIKKIIVREGSHITLSIGMTYKLPCELNRSGLQRADKALYKAKNNNRNRFEWE</sequence>
<dbReference type="EMBL" id="JAYXUG010000026">
    <property type="protein sequence ID" value="MEC6833731.1"/>
    <property type="molecule type" value="Genomic_DNA"/>
</dbReference>
<name>A0ABU6LBP9_9GAMM</name>
<dbReference type="SMART" id="SM00267">
    <property type="entry name" value="GGDEF"/>
    <property type="match status" value="1"/>
</dbReference>
<dbReference type="SUPFAM" id="SSF55073">
    <property type="entry name" value="Nucleotide cyclase"/>
    <property type="match status" value="1"/>
</dbReference>
<keyword evidence="6" id="KW-1185">Reference proteome</keyword>
<dbReference type="Gene3D" id="3.30.70.270">
    <property type="match status" value="1"/>
</dbReference>
<dbReference type="EC" id="2.7.7.65" evidence="1"/>
<accession>A0ABU6LBP9</accession>
<evidence type="ECO:0000259" key="4">
    <source>
        <dbReference type="PROSITE" id="PS50887"/>
    </source>
</evidence>
<dbReference type="InterPro" id="IPR050469">
    <property type="entry name" value="Diguanylate_Cyclase"/>
</dbReference>
<keyword evidence="3" id="KW-0812">Transmembrane</keyword>
<dbReference type="PROSITE" id="PS50887">
    <property type="entry name" value="GGDEF"/>
    <property type="match status" value="1"/>
</dbReference>